<feature type="region of interest" description="Disordered" evidence="1">
    <location>
        <begin position="1"/>
        <end position="25"/>
    </location>
</feature>
<comment type="caution">
    <text evidence="2">The sequence shown here is derived from an EMBL/GenBank/DDBJ whole genome shotgun (WGS) entry which is preliminary data.</text>
</comment>
<dbReference type="EMBL" id="ML996088">
    <property type="protein sequence ID" value="KAF2151207.1"/>
    <property type="molecule type" value="Genomic_DNA"/>
</dbReference>
<reference evidence="2" key="1">
    <citation type="journal article" date="2020" name="Stud. Mycol.">
        <title>101 Dothideomycetes genomes: a test case for predicting lifestyles and emergence of pathogens.</title>
        <authorList>
            <person name="Haridas S."/>
            <person name="Albert R."/>
            <person name="Binder M."/>
            <person name="Bloem J."/>
            <person name="Labutti K."/>
            <person name="Salamov A."/>
            <person name="Andreopoulos B."/>
            <person name="Baker S."/>
            <person name="Barry K."/>
            <person name="Bills G."/>
            <person name="Bluhm B."/>
            <person name="Cannon C."/>
            <person name="Castanera R."/>
            <person name="Culley D."/>
            <person name="Daum C."/>
            <person name="Ezra D."/>
            <person name="Gonzalez J."/>
            <person name="Henrissat B."/>
            <person name="Kuo A."/>
            <person name="Liang C."/>
            <person name="Lipzen A."/>
            <person name="Lutzoni F."/>
            <person name="Magnuson J."/>
            <person name="Mondo S."/>
            <person name="Nolan M."/>
            <person name="Ohm R."/>
            <person name="Pangilinan J."/>
            <person name="Park H.-J."/>
            <person name="Ramirez L."/>
            <person name="Alfaro M."/>
            <person name="Sun H."/>
            <person name="Tritt A."/>
            <person name="Yoshinaga Y."/>
            <person name="Zwiers L.-H."/>
            <person name="Turgeon B."/>
            <person name="Goodwin S."/>
            <person name="Spatafora J."/>
            <person name="Crous P."/>
            <person name="Grigoriev I."/>
        </authorList>
    </citation>
    <scope>NUCLEOTIDE SEQUENCE</scope>
    <source>
        <strain evidence="2">CBS 260.36</strain>
    </source>
</reference>
<evidence type="ECO:0000313" key="2">
    <source>
        <dbReference type="EMBL" id="KAF2151207.1"/>
    </source>
</evidence>
<evidence type="ECO:0000313" key="3">
    <source>
        <dbReference type="Proteomes" id="UP000799439"/>
    </source>
</evidence>
<feature type="region of interest" description="Disordered" evidence="1">
    <location>
        <begin position="182"/>
        <end position="204"/>
    </location>
</feature>
<evidence type="ECO:0000256" key="1">
    <source>
        <dbReference type="SAM" id="MobiDB-lite"/>
    </source>
</evidence>
<organism evidence="2 3">
    <name type="scientific">Myriangium duriaei CBS 260.36</name>
    <dbReference type="NCBI Taxonomy" id="1168546"/>
    <lineage>
        <taxon>Eukaryota</taxon>
        <taxon>Fungi</taxon>
        <taxon>Dikarya</taxon>
        <taxon>Ascomycota</taxon>
        <taxon>Pezizomycotina</taxon>
        <taxon>Dothideomycetes</taxon>
        <taxon>Dothideomycetidae</taxon>
        <taxon>Myriangiales</taxon>
        <taxon>Myriangiaceae</taxon>
        <taxon>Myriangium</taxon>
    </lineage>
</organism>
<protein>
    <submittedName>
        <fullName evidence="2">Uncharacterized protein</fullName>
    </submittedName>
</protein>
<dbReference type="Proteomes" id="UP000799439">
    <property type="component" value="Unassembled WGS sequence"/>
</dbReference>
<sequence>MPRQGVGTVTTFGDSTGGPDAAHRRGAPELADRRANHVHSQKFAFGQRTAVQLKKAVWQHEKDQTHAWLPKHGFHGRNEHHVGWRSQGSGGDVWRPCDLRIAICHSVRAGSVPTPRTQRYSWLALGITVFAGSREHGTLLGPAEALGVRAWAPIATPNSRDIDLTEPAGSTDHPFMLARATRAHPTRKRPQPKAPLHESIQIFI</sequence>
<proteinExistence type="predicted"/>
<name>A0A9P4IWG9_9PEZI</name>
<feature type="compositionally biased region" description="Basic residues" evidence="1">
    <location>
        <begin position="182"/>
        <end position="191"/>
    </location>
</feature>
<accession>A0A9P4IWG9</accession>
<keyword evidence="3" id="KW-1185">Reference proteome</keyword>
<gene>
    <name evidence="2" type="ORF">K461DRAFT_169074</name>
</gene>
<dbReference type="AlphaFoldDB" id="A0A9P4IWG9"/>